<dbReference type="AlphaFoldDB" id="A0A4V1LT23"/>
<reference evidence="6 7" key="1">
    <citation type="submission" date="2017-10" db="EMBL/GenBank/DDBJ databases">
        <title>Nyctiphanis sp. nov., isolated from the stomach of the euphausiid Nyctiphanes simplex (Hansen, 1911) in the Gulf of California.</title>
        <authorList>
            <person name="Gomez-Gil B."/>
            <person name="Aguilar-Mendez M."/>
            <person name="Lopez-Cortes A."/>
            <person name="Gomez-Gutierrez J."/>
            <person name="Roque A."/>
            <person name="Lang E."/>
            <person name="Gonzalez-Castillo A."/>
        </authorList>
    </citation>
    <scope>NUCLEOTIDE SEQUENCE [LARGE SCALE GENOMIC DNA]</scope>
    <source>
        <strain evidence="6 7">CAIM 600</strain>
    </source>
</reference>
<comment type="caution">
    <text evidence="6">The sequence shown here is derived from an EMBL/GenBank/DDBJ whole genome shotgun (WGS) entry which is preliminary data.</text>
</comment>
<comment type="subcellular location">
    <subcellularLocation>
        <location evidence="1">Cell membrane</location>
        <topology evidence="1">Multi-pass membrane protein</topology>
    </subcellularLocation>
</comment>
<dbReference type="GO" id="GO:0005524">
    <property type="term" value="F:ATP binding"/>
    <property type="evidence" value="ECO:0007669"/>
    <property type="project" value="InterPro"/>
</dbReference>
<organism evidence="6 7">
    <name type="scientific">Veronia nyctiphanis</name>
    <dbReference type="NCBI Taxonomy" id="1278244"/>
    <lineage>
        <taxon>Bacteria</taxon>
        <taxon>Pseudomonadati</taxon>
        <taxon>Pseudomonadota</taxon>
        <taxon>Gammaproteobacteria</taxon>
        <taxon>Vibrionales</taxon>
        <taxon>Vibrionaceae</taxon>
        <taxon>Veronia</taxon>
    </lineage>
</organism>
<keyword evidence="7" id="KW-1185">Reference proteome</keyword>
<evidence type="ECO:0000256" key="4">
    <source>
        <dbReference type="ARBA" id="ARBA00023136"/>
    </source>
</evidence>
<dbReference type="Pfam" id="PF00664">
    <property type="entry name" value="ABC_membrane"/>
    <property type="match status" value="1"/>
</dbReference>
<dbReference type="InterPro" id="IPR011527">
    <property type="entry name" value="ABC1_TM_dom"/>
</dbReference>
<evidence type="ECO:0000313" key="7">
    <source>
        <dbReference type="Proteomes" id="UP000290287"/>
    </source>
</evidence>
<dbReference type="SUPFAM" id="SSF90123">
    <property type="entry name" value="ABC transporter transmembrane region"/>
    <property type="match status" value="1"/>
</dbReference>
<evidence type="ECO:0000256" key="3">
    <source>
        <dbReference type="ARBA" id="ARBA00022989"/>
    </source>
</evidence>
<dbReference type="OrthoDB" id="9782586at2"/>
<sequence>MEAEKLAVNEAAKADSMAIDTIKSVKTVKAFSNEKSKKNQWSSQYATSIAASLKRQKLNIVLGALSKLFLSSELVLIVTTGGYFVIEGEMSLGTLFAFIMYKNIFTEQVIVLIESLILKNSIEVHLDRVNDVIGEESEIENIAEKSTRLVGEANSGSKKVRLLGDNPQLGYQLKPSHCRLPRWAPTGRYSTISTSRYVQVRKSALWVKRVQGKRH</sequence>
<dbReference type="GO" id="GO:0140359">
    <property type="term" value="F:ABC-type transporter activity"/>
    <property type="evidence" value="ECO:0007669"/>
    <property type="project" value="InterPro"/>
</dbReference>
<evidence type="ECO:0000256" key="1">
    <source>
        <dbReference type="ARBA" id="ARBA00004651"/>
    </source>
</evidence>
<dbReference type="Gene3D" id="1.20.1560.10">
    <property type="entry name" value="ABC transporter type 1, transmembrane domain"/>
    <property type="match status" value="1"/>
</dbReference>
<keyword evidence="3" id="KW-1133">Transmembrane helix</keyword>
<keyword evidence="2" id="KW-0812">Transmembrane</keyword>
<dbReference type="Proteomes" id="UP000290287">
    <property type="component" value="Unassembled WGS sequence"/>
</dbReference>
<dbReference type="PROSITE" id="PS50929">
    <property type="entry name" value="ABC_TM1F"/>
    <property type="match status" value="1"/>
</dbReference>
<gene>
    <name evidence="6" type="ORF">CS022_08130</name>
</gene>
<protein>
    <recommendedName>
        <fullName evidence="5">ABC transmembrane type-1 domain-containing protein</fullName>
    </recommendedName>
</protein>
<proteinExistence type="predicted"/>
<evidence type="ECO:0000259" key="5">
    <source>
        <dbReference type="PROSITE" id="PS50929"/>
    </source>
</evidence>
<evidence type="ECO:0000313" key="6">
    <source>
        <dbReference type="EMBL" id="RXJ73698.1"/>
    </source>
</evidence>
<accession>A0A4V1LT23</accession>
<name>A0A4V1LT23_9GAMM</name>
<dbReference type="GO" id="GO:0005886">
    <property type="term" value="C:plasma membrane"/>
    <property type="evidence" value="ECO:0007669"/>
    <property type="project" value="UniProtKB-SubCell"/>
</dbReference>
<dbReference type="InterPro" id="IPR036640">
    <property type="entry name" value="ABC1_TM_sf"/>
</dbReference>
<evidence type="ECO:0000256" key="2">
    <source>
        <dbReference type="ARBA" id="ARBA00022692"/>
    </source>
</evidence>
<feature type="domain" description="ABC transmembrane type-1" evidence="5">
    <location>
        <begin position="1"/>
        <end position="116"/>
    </location>
</feature>
<keyword evidence="4" id="KW-0472">Membrane</keyword>
<dbReference type="EMBL" id="PEIB01000007">
    <property type="protein sequence ID" value="RXJ73698.1"/>
    <property type="molecule type" value="Genomic_DNA"/>
</dbReference>